<evidence type="ECO:0000259" key="4">
    <source>
        <dbReference type="Pfam" id="PF08190"/>
    </source>
</evidence>
<comment type="caution">
    <text evidence="6">The sequence shown here is derived from an EMBL/GenBank/DDBJ whole genome shotgun (WGS) entry which is preliminary data.</text>
</comment>
<feature type="domain" description="PIH1 N-terminal" evidence="4">
    <location>
        <begin position="47"/>
        <end position="179"/>
    </location>
</feature>
<keyword evidence="7" id="KW-1185">Reference proteome</keyword>
<accession>A0ABD3QYG1</accession>
<organism evidence="6 7">
    <name type="scientific">Cyclotella cryptica</name>
    <dbReference type="NCBI Taxonomy" id="29204"/>
    <lineage>
        <taxon>Eukaryota</taxon>
        <taxon>Sar</taxon>
        <taxon>Stramenopiles</taxon>
        <taxon>Ochrophyta</taxon>
        <taxon>Bacillariophyta</taxon>
        <taxon>Coscinodiscophyceae</taxon>
        <taxon>Thalassiosirophycidae</taxon>
        <taxon>Stephanodiscales</taxon>
        <taxon>Stephanodiscaceae</taxon>
        <taxon>Cyclotella</taxon>
    </lineage>
</organism>
<dbReference type="Pfam" id="PF08190">
    <property type="entry name" value="PIH1"/>
    <property type="match status" value="1"/>
</dbReference>
<evidence type="ECO:0000259" key="5">
    <source>
        <dbReference type="Pfam" id="PF18201"/>
    </source>
</evidence>
<dbReference type="EMBL" id="JABMIG020000003">
    <property type="protein sequence ID" value="KAL3805347.1"/>
    <property type="molecule type" value="Genomic_DNA"/>
</dbReference>
<feature type="compositionally biased region" description="Basic and acidic residues" evidence="3">
    <location>
        <begin position="208"/>
        <end position="222"/>
    </location>
</feature>
<evidence type="ECO:0000256" key="2">
    <source>
        <dbReference type="ARBA" id="ARBA00040540"/>
    </source>
</evidence>
<proteinExistence type="inferred from homology"/>
<evidence type="ECO:0000313" key="7">
    <source>
        <dbReference type="Proteomes" id="UP001516023"/>
    </source>
</evidence>
<evidence type="ECO:0000313" key="6">
    <source>
        <dbReference type="EMBL" id="KAL3805347.1"/>
    </source>
</evidence>
<comment type="similarity">
    <text evidence="1">Belongs to the PIH1 family.</text>
</comment>
<dbReference type="AlphaFoldDB" id="A0ABD3QYG1"/>
<dbReference type="PANTHER" id="PTHR22997:SF0">
    <property type="entry name" value="PIH1 DOMAIN-CONTAINING PROTEIN 1"/>
    <property type="match status" value="1"/>
</dbReference>
<reference evidence="6 7" key="1">
    <citation type="journal article" date="2020" name="G3 (Bethesda)">
        <title>Improved Reference Genome for Cyclotella cryptica CCMP332, a Model for Cell Wall Morphogenesis, Salinity Adaptation, and Lipid Production in Diatoms (Bacillariophyta).</title>
        <authorList>
            <person name="Roberts W.R."/>
            <person name="Downey K.M."/>
            <person name="Ruck E.C."/>
            <person name="Traller J.C."/>
            <person name="Alverson A.J."/>
        </authorList>
    </citation>
    <scope>NUCLEOTIDE SEQUENCE [LARGE SCALE GENOMIC DNA]</scope>
    <source>
        <strain evidence="6 7">CCMP332</strain>
    </source>
</reference>
<sequence length="449" mass="49537">MDASALSPQMLKDLSVELGFDIYDEMDAEGGRLWDTLNDLSANPAAYQEFISRQNQRQQSSSLAMPPFVPYSGFVVRSFVSKEKLWVNICKHDSVSKPFHGSGVPVADSCPSMEGLQIPLLVSKLRKLCDGDNEALVVDVVVHSWCIEACRNPSFKMQLIDLVLQSIENDHSVKVLKHDAERVFAYTISTKSNYKGGLGPDSKPLPFEPHERSSNETKLDSPEDLLKCREIKESTSKSKELSLKMPGTAPSNVGATLVQPINEKIVSKQSGFRSGFLTAYVKPTGLKDKSTGDSTSGFGGSDGESEDCLDKATEVVGVEVEYGDSRRDSFLAHSPSLDANSPKPEGEDNCVGTDITWFKSKNELIVHIELSCCRPSIQTTNDLKLLVSKNSLFLEATKCEKQWKLTFPSPLDNTSVSAKLRAKSHKLVITFEKRQSDKLNIHEQLGQLD</sequence>
<evidence type="ECO:0000256" key="3">
    <source>
        <dbReference type="SAM" id="MobiDB-lite"/>
    </source>
</evidence>
<dbReference type="Proteomes" id="UP001516023">
    <property type="component" value="Unassembled WGS sequence"/>
</dbReference>
<dbReference type="InterPro" id="IPR050734">
    <property type="entry name" value="PIH1/Kintoun_subfamily"/>
</dbReference>
<dbReference type="InterPro" id="IPR041442">
    <property type="entry name" value="PIH1D1/2/3_CS-like"/>
</dbReference>
<feature type="region of interest" description="Disordered" evidence="3">
    <location>
        <begin position="195"/>
        <end position="222"/>
    </location>
</feature>
<protein>
    <recommendedName>
        <fullName evidence="2">PIH1 domain-containing protein 1</fullName>
    </recommendedName>
</protein>
<dbReference type="Pfam" id="PF18201">
    <property type="entry name" value="PIH1_CS"/>
    <property type="match status" value="1"/>
</dbReference>
<dbReference type="PANTHER" id="PTHR22997">
    <property type="entry name" value="PIH1 DOMAIN-CONTAINING PROTEIN 1"/>
    <property type="match status" value="1"/>
</dbReference>
<dbReference type="InterPro" id="IPR012981">
    <property type="entry name" value="PIH1_N"/>
</dbReference>
<name>A0ABD3QYG1_9STRA</name>
<feature type="domain" description="PIH1D1/2/3 CS-like" evidence="5">
    <location>
        <begin position="363"/>
        <end position="431"/>
    </location>
</feature>
<evidence type="ECO:0000256" key="1">
    <source>
        <dbReference type="ARBA" id="ARBA00008511"/>
    </source>
</evidence>
<gene>
    <name evidence="6" type="ORF">HJC23_009054</name>
</gene>